<evidence type="ECO:0000256" key="1">
    <source>
        <dbReference type="SAM" id="SignalP"/>
    </source>
</evidence>
<keyword evidence="1" id="KW-0732">Signal</keyword>
<proteinExistence type="predicted"/>
<sequence>MQFLPTVFLILVISVNSLHTFDFKDIFNFKERSDLRKGEKRLTVLECYERASRKLKPKAEELRQSIMKDCQEDFSCFQFIDDKCHKFEVTLKKRHGHGTNY</sequence>
<feature type="chain" id="PRO_5035153174" evidence="1">
    <location>
        <begin position="18"/>
        <end position="101"/>
    </location>
</feature>
<accession>A0A8J2NGC2</accession>
<keyword evidence="3" id="KW-1185">Reference proteome</keyword>
<organism evidence="2 3">
    <name type="scientific">Allacma fusca</name>
    <dbReference type="NCBI Taxonomy" id="39272"/>
    <lineage>
        <taxon>Eukaryota</taxon>
        <taxon>Metazoa</taxon>
        <taxon>Ecdysozoa</taxon>
        <taxon>Arthropoda</taxon>
        <taxon>Hexapoda</taxon>
        <taxon>Collembola</taxon>
        <taxon>Symphypleona</taxon>
        <taxon>Sminthuridae</taxon>
        <taxon>Allacma</taxon>
    </lineage>
</organism>
<gene>
    <name evidence="2" type="ORF">AFUS01_LOCUS793</name>
</gene>
<dbReference type="Proteomes" id="UP000708208">
    <property type="component" value="Unassembled WGS sequence"/>
</dbReference>
<name>A0A8J2NGC2_9HEXA</name>
<feature type="signal peptide" evidence="1">
    <location>
        <begin position="1"/>
        <end position="17"/>
    </location>
</feature>
<dbReference type="EMBL" id="CAJVCH010004262">
    <property type="protein sequence ID" value="CAG7652430.1"/>
    <property type="molecule type" value="Genomic_DNA"/>
</dbReference>
<reference evidence="2" key="1">
    <citation type="submission" date="2021-06" db="EMBL/GenBank/DDBJ databases">
        <authorList>
            <person name="Hodson N. C."/>
            <person name="Mongue J. A."/>
            <person name="Jaron S. K."/>
        </authorList>
    </citation>
    <scope>NUCLEOTIDE SEQUENCE</scope>
</reference>
<evidence type="ECO:0000313" key="2">
    <source>
        <dbReference type="EMBL" id="CAG7652430.1"/>
    </source>
</evidence>
<dbReference type="AlphaFoldDB" id="A0A8J2NGC2"/>
<comment type="caution">
    <text evidence="2">The sequence shown here is derived from an EMBL/GenBank/DDBJ whole genome shotgun (WGS) entry which is preliminary data.</text>
</comment>
<evidence type="ECO:0000313" key="3">
    <source>
        <dbReference type="Proteomes" id="UP000708208"/>
    </source>
</evidence>
<protein>
    <submittedName>
        <fullName evidence="2">Uncharacterized protein</fullName>
    </submittedName>
</protein>